<accession>A0A410T636</accession>
<gene>
    <name evidence="2" type="ORF">Henu6_gp117</name>
</gene>
<dbReference type="Proteomes" id="UP000289169">
    <property type="component" value="Segment"/>
</dbReference>
<organism evidence="2 3">
    <name type="scientific">Acinetobacter phage Henu6</name>
    <dbReference type="NCBI Taxonomy" id="2500136"/>
    <lineage>
        <taxon>Viruses</taxon>
        <taxon>Duplodnaviria</taxon>
        <taxon>Heunggongvirae</taxon>
        <taxon>Uroviricota</taxon>
        <taxon>Caudoviricetes</taxon>
        <taxon>Pantevenvirales</taxon>
        <taxon>Straboviridae</taxon>
        <taxon>Twarogvirinae</taxon>
        <taxon>Zedzedvirus</taxon>
        <taxon>Zedzedvirus zz1</taxon>
    </lineage>
</organism>
<evidence type="ECO:0000256" key="1">
    <source>
        <dbReference type="SAM" id="MobiDB-lite"/>
    </source>
</evidence>
<dbReference type="EMBL" id="MK240351">
    <property type="protein sequence ID" value="QAU04086.1"/>
    <property type="molecule type" value="Genomic_DNA"/>
</dbReference>
<evidence type="ECO:0000313" key="2">
    <source>
        <dbReference type="EMBL" id="QAU04086.1"/>
    </source>
</evidence>
<reference evidence="2 3" key="1">
    <citation type="submission" date="2018-11" db="EMBL/GenBank/DDBJ databases">
        <authorList>
            <person name="Teng T."/>
        </authorList>
    </citation>
    <scope>NUCLEOTIDE SEQUENCE [LARGE SCALE GENOMIC DNA]</scope>
</reference>
<name>A0A410T636_9CAUD</name>
<evidence type="ECO:0000313" key="3">
    <source>
        <dbReference type="Proteomes" id="UP000289169"/>
    </source>
</evidence>
<sequence>MSIAGAAKTALDSAFAYRFIRLMQKDFSEWKAFQVGVIDERGNVIKRPKTDEEKSAYTPFHGAVRALKKMVSTVPGASTWATISSSISAIGTRFGLTESELAELTEGIQILTEEMTAGDAGGNTEKIASGTTTGAVTSAGPQTVGKKRTKLKDVISEIEEDNEDAF</sequence>
<protein>
    <submittedName>
        <fullName evidence="2">Uncharacterized protein</fullName>
    </submittedName>
</protein>
<proteinExistence type="predicted"/>
<feature type="region of interest" description="Disordered" evidence="1">
    <location>
        <begin position="119"/>
        <end position="143"/>
    </location>
</feature>
<feature type="compositionally biased region" description="Low complexity" evidence="1">
    <location>
        <begin position="128"/>
        <end position="140"/>
    </location>
</feature>